<name>A0A1Y3AMS1_EURMA</name>
<gene>
    <name evidence="2" type="ORF">BLA29_007138</name>
</gene>
<accession>A0A1Y3AMS1</accession>
<dbReference type="InterPro" id="IPR001223">
    <property type="entry name" value="Glyco_hydro18_cat"/>
</dbReference>
<dbReference type="SUPFAM" id="SSF51445">
    <property type="entry name" value="(Trans)glycosidases"/>
    <property type="match status" value="1"/>
</dbReference>
<dbReference type="Pfam" id="PF00704">
    <property type="entry name" value="Glyco_hydro_18"/>
    <property type="match status" value="1"/>
</dbReference>
<dbReference type="GO" id="GO:0006032">
    <property type="term" value="P:chitin catabolic process"/>
    <property type="evidence" value="ECO:0007669"/>
    <property type="project" value="TreeGrafter"/>
</dbReference>
<dbReference type="PANTHER" id="PTHR11177">
    <property type="entry name" value="CHITINASE"/>
    <property type="match status" value="1"/>
</dbReference>
<proteinExistence type="predicted"/>
<dbReference type="GO" id="GO:0004568">
    <property type="term" value="F:chitinase activity"/>
    <property type="evidence" value="ECO:0007669"/>
    <property type="project" value="TreeGrafter"/>
</dbReference>
<organism evidence="2 3">
    <name type="scientific">Euroglyphus maynei</name>
    <name type="common">Mayne's house dust mite</name>
    <dbReference type="NCBI Taxonomy" id="6958"/>
    <lineage>
        <taxon>Eukaryota</taxon>
        <taxon>Metazoa</taxon>
        <taxon>Ecdysozoa</taxon>
        <taxon>Arthropoda</taxon>
        <taxon>Chelicerata</taxon>
        <taxon>Arachnida</taxon>
        <taxon>Acari</taxon>
        <taxon>Acariformes</taxon>
        <taxon>Sarcoptiformes</taxon>
        <taxon>Astigmata</taxon>
        <taxon>Psoroptidia</taxon>
        <taxon>Analgoidea</taxon>
        <taxon>Pyroglyphidae</taxon>
        <taxon>Pyroglyphinae</taxon>
        <taxon>Euroglyphus</taxon>
    </lineage>
</organism>
<dbReference type="GO" id="GO:0005975">
    <property type="term" value="P:carbohydrate metabolic process"/>
    <property type="evidence" value="ECO:0007669"/>
    <property type="project" value="InterPro"/>
</dbReference>
<dbReference type="AlphaFoldDB" id="A0A1Y3AMS1"/>
<dbReference type="OrthoDB" id="76388at2759"/>
<sequence>ELRETFDGESKGSGKQRLLLSAAVPASFEAVNSGYDVPEVNKYLDFINIMTYDFHGDWEKNVAHNSPLFPIQAASDYQRKLTVETKIG</sequence>
<protein>
    <recommendedName>
        <fullName evidence="1">GH18 domain-containing protein</fullName>
    </recommendedName>
</protein>
<dbReference type="PANTHER" id="PTHR11177:SF317">
    <property type="entry name" value="CHITINASE 12-RELATED"/>
    <property type="match status" value="1"/>
</dbReference>
<dbReference type="Proteomes" id="UP000194236">
    <property type="component" value="Unassembled WGS sequence"/>
</dbReference>
<keyword evidence="3" id="KW-1185">Reference proteome</keyword>
<evidence type="ECO:0000259" key="1">
    <source>
        <dbReference type="PROSITE" id="PS51910"/>
    </source>
</evidence>
<evidence type="ECO:0000313" key="3">
    <source>
        <dbReference type="Proteomes" id="UP000194236"/>
    </source>
</evidence>
<dbReference type="InterPro" id="IPR017853">
    <property type="entry name" value="GH"/>
</dbReference>
<feature type="domain" description="GH18" evidence="1">
    <location>
        <begin position="1"/>
        <end position="88"/>
    </location>
</feature>
<evidence type="ECO:0000313" key="2">
    <source>
        <dbReference type="EMBL" id="OTF69124.1"/>
    </source>
</evidence>
<comment type="caution">
    <text evidence="2">The sequence shown here is derived from an EMBL/GenBank/DDBJ whole genome shotgun (WGS) entry which is preliminary data.</text>
</comment>
<dbReference type="InterPro" id="IPR050314">
    <property type="entry name" value="Glycosyl_Hydrlase_18"/>
</dbReference>
<dbReference type="GO" id="GO:0005576">
    <property type="term" value="C:extracellular region"/>
    <property type="evidence" value="ECO:0007669"/>
    <property type="project" value="TreeGrafter"/>
</dbReference>
<dbReference type="GO" id="GO:0008061">
    <property type="term" value="F:chitin binding"/>
    <property type="evidence" value="ECO:0007669"/>
    <property type="project" value="TreeGrafter"/>
</dbReference>
<reference evidence="2 3" key="1">
    <citation type="submission" date="2017-03" db="EMBL/GenBank/DDBJ databases">
        <title>Genome Survey of Euroglyphus maynei.</title>
        <authorList>
            <person name="Arlian L.G."/>
            <person name="Morgan M.S."/>
            <person name="Rider S.D."/>
        </authorList>
    </citation>
    <scope>NUCLEOTIDE SEQUENCE [LARGE SCALE GENOMIC DNA]</scope>
    <source>
        <strain evidence="2">Arlian Lab</strain>
        <tissue evidence="2">Whole body</tissue>
    </source>
</reference>
<dbReference type="EMBL" id="MUJZ01072098">
    <property type="protein sequence ID" value="OTF69124.1"/>
    <property type="molecule type" value="Genomic_DNA"/>
</dbReference>
<dbReference type="Gene3D" id="3.20.20.80">
    <property type="entry name" value="Glycosidases"/>
    <property type="match status" value="1"/>
</dbReference>
<dbReference type="PROSITE" id="PS51910">
    <property type="entry name" value="GH18_2"/>
    <property type="match status" value="1"/>
</dbReference>
<feature type="non-terminal residue" evidence="2">
    <location>
        <position position="1"/>
    </location>
</feature>